<organism evidence="1 2">
    <name type="scientific">Arcicella aurantiaca</name>
    <dbReference type="NCBI Taxonomy" id="591202"/>
    <lineage>
        <taxon>Bacteria</taxon>
        <taxon>Pseudomonadati</taxon>
        <taxon>Bacteroidota</taxon>
        <taxon>Cytophagia</taxon>
        <taxon>Cytophagales</taxon>
        <taxon>Flectobacillaceae</taxon>
        <taxon>Arcicella</taxon>
    </lineage>
</organism>
<dbReference type="RefSeq" id="WP_109742726.1">
    <property type="nucleotide sequence ID" value="NZ_QGGO01000008.1"/>
</dbReference>
<sequence>MATSTSNLTPILSARNPLLYPLAVQNEPAITLRQAVIYIQSVAGGDFDLPINANAPLITINRNNTYNFNLQAILQDNPHFQSVARPSLLSFTAQKLVNFSLDYQIQSKIVSQDVITKSETFTAINAKIARKKWNADGQNALKNRLGNNGIMFLQGGPRYRIISESSHSFLYFLFNLDPCPEGVAVVADFFDADFSSISSVKYSEIHELKQNDVYQLNVSLPKLRDIVPPDFSHYSITLYNVNEAGVLGEQFSESFFFYLDESITDLPERTIYFKNLFGVWDTFRISEGITTTTEYSREVFANENLETIDNSVQLSTKLAIPTGVLSQGWLSYLSEDLCTSKDIFYVDDTETVRLKSVMQSLETDSFNPNEQTILEFEIAQKTQY</sequence>
<proteinExistence type="predicted"/>
<reference evidence="1 2" key="1">
    <citation type="submission" date="2018-05" db="EMBL/GenBank/DDBJ databases">
        <title>Genomic Encyclopedia of Archaeal and Bacterial Type Strains, Phase II (KMG-II): from individual species to whole genera.</title>
        <authorList>
            <person name="Goeker M."/>
        </authorList>
    </citation>
    <scope>NUCLEOTIDE SEQUENCE [LARGE SCALE GENOMIC DNA]</scope>
    <source>
        <strain evidence="1 2">DSM 22214</strain>
    </source>
</reference>
<dbReference type="Proteomes" id="UP000245489">
    <property type="component" value="Unassembled WGS sequence"/>
</dbReference>
<evidence type="ECO:0000313" key="2">
    <source>
        <dbReference type="Proteomes" id="UP000245489"/>
    </source>
</evidence>
<name>A0A316EAK4_9BACT</name>
<gene>
    <name evidence="1" type="ORF">LV89_01977</name>
</gene>
<dbReference type="AlphaFoldDB" id="A0A316EAK4"/>
<dbReference type="OrthoDB" id="1488462at2"/>
<accession>A0A316EAK4</accession>
<evidence type="ECO:0000313" key="1">
    <source>
        <dbReference type="EMBL" id="PWK27162.1"/>
    </source>
</evidence>
<protein>
    <submittedName>
        <fullName evidence="1">Uncharacterized protein</fullName>
    </submittedName>
</protein>
<keyword evidence="2" id="KW-1185">Reference proteome</keyword>
<comment type="caution">
    <text evidence="1">The sequence shown here is derived from an EMBL/GenBank/DDBJ whole genome shotgun (WGS) entry which is preliminary data.</text>
</comment>
<dbReference type="EMBL" id="QGGO01000008">
    <property type="protein sequence ID" value="PWK27162.1"/>
    <property type="molecule type" value="Genomic_DNA"/>
</dbReference>